<dbReference type="GO" id="GO:0005975">
    <property type="term" value="P:carbohydrate metabolic process"/>
    <property type="evidence" value="ECO:0007669"/>
    <property type="project" value="InterPro"/>
</dbReference>
<keyword evidence="1" id="KW-0812">Transmembrane</keyword>
<comment type="caution">
    <text evidence="3">The sequence shown here is derived from an EMBL/GenBank/DDBJ whole genome shotgun (WGS) entry which is preliminary data.</text>
</comment>
<accession>X0Z7V1</accession>
<feature type="transmembrane region" description="Helical" evidence="1">
    <location>
        <begin position="41"/>
        <end position="58"/>
    </location>
</feature>
<dbReference type="AlphaFoldDB" id="X0Z7V1"/>
<feature type="domain" description="Carbohydrate kinase FGGY N-terminal" evidence="2">
    <location>
        <begin position="5"/>
        <end position="43"/>
    </location>
</feature>
<dbReference type="GO" id="GO:0016301">
    <property type="term" value="F:kinase activity"/>
    <property type="evidence" value="ECO:0007669"/>
    <property type="project" value="InterPro"/>
</dbReference>
<dbReference type="SUPFAM" id="SSF53067">
    <property type="entry name" value="Actin-like ATPase domain"/>
    <property type="match status" value="1"/>
</dbReference>
<dbReference type="Gene3D" id="3.30.420.40">
    <property type="match status" value="1"/>
</dbReference>
<dbReference type="Pfam" id="PF00370">
    <property type="entry name" value="FGGY_N"/>
    <property type="match status" value="1"/>
</dbReference>
<proteinExistence type="predicted"/>
<feature type="transmembrane region" description="Helical" evidence="1">
    <location>
        <begin position="79"/>
        <end position="102"/>
    </location>
</feature>
<organism evidence="3">
    <name type="scientific">marine sediment metagenome</name>
    <dbReference type="NCBI Taxonomy" id="412755"/>
    <lineage>
        <taxon>unclassified sequences</taxon>
        <taxon>metagenomes</taxon>
        <taxon>ecological metagenomes</taxon>
    </lineage>
</organism>
<name>X0Z7V1_9ZZZZ</name>
<keyword evidence="1" id="KW-0472">Membrane</keyword>
<dbReference type="InterPro" id="IPR018484">
    <property type="entry name" value="FGGY_N"/>
</dbReference>
<evidence type="ECO:0000256" key="1">
    <source>
        <dbReference type="SAM" id="Phobius"/>
    </source>
</evidence>
<dbReference type="EMBL" id="BART01002626">
    <property type="protein sequence ID" value="GAG65184.1"/>
    <property type="molecule type" value="Genomic_DNA"/>
</dbReference>
<evidence type="ECO:0000313" key="3">
    <source>
        <dbReference type="EMBL" id="GAG65184.1"/>
    </source>
</evidence>
<dbReference type="InterPro" id="IPR043129">
    <property type="entry name" value="ATPase_NBD"/>
</dbReference>
<protein>
    <recommendedName>
        <fullName evidence="2">Carbohydrate kinase FGGY N-terminal domain-containing protein</fullName>
    </recommendedName>
</protein>
<keyword evidence="1" id="KW-1133">Transmembrane helix</keyword>
<gene>
    <name evidence="3" type="ORF">S01H4_07871</name>
</gene>
<sequence>MMRFLLGLDVGTTSTRTIIINENGKLVASSTSDYKLLTPKPVYPLGIAIFIPVGINFLSKGFNLQSIELYKSNPASPGCAYLGDGIDLSSIFIFNFIVFNYYKLPNF</sequence>
<evidence type="ECO:0000259" key="2">
    <source>
        <dbReference type="Pfam" id="PF00370"/>
    </source>
</evidence>
<reference evidence="3" key="1">
    <citation type="journal article" date="2014" name="Front. Microbiol.">
        <title>High frequency of phylogenetically diverse reductive dehalogenase-homologous genes in deep subseafloor sedimentary metagenomes.</title>
        <authorList>
            <person name="Kawai M."/>
            <person name="Futagami T."/>
            <person name="Toyoda A."/>
            <person name="Takaki Y."/>
            <person name="Nishi S."/>
            <person name="Hori S."/>
            <person name="Arai W."/>
            <person name="Tsubouchi T."/>
            <person name="Morono Y."/>
            <person name="Uchiyama I."/>
            <person name="Ito T."/>
            <person name="Fujiyama A."/>
            <person name="Inagaki F."/>
            <person name="Takami H."/>
        </authorList>
    </citation>
    <scope>NUCLEOTIDE SEQUENCE</scope>
    <source>
        <strain evidence="3">Expedition CK06-06</strain>
    </source>
</reference>